<keyword evidence="7" id="KW-0067">ATP-binding</keyword>
<dbReference type="PANTHER" id="PTHR18937">
    <property type="entry name" value="STRUCTURAL MAINTENANCE OF CHROMOSOMES SMC FAMILY MEMBER"/>
    <property type="match status" value="1"/>
</dbReference>
<evidence type="ECO:0000256" key="11">
    <source>
        <dbReference type="ARBA" id="ARBA00023306"/>
    </source>
</evidence>
<dbReference type="GO" id="GO:0000796">
    <property type="term" value="C:condensin complex"/>
    <property type="evidence" value="ECO:0007669"/>
    <property type="project" value="TreeGrafter"/>
</dbReference>
<feature type="region of interest" description="Disordered" evidence="13">
    <location>
        <begin position="1162"/>
        <end position="1237"/>
    </location>
</feature>
<keyword evidence="8 12" id="KW-0175">Coiled coil</keyword>
<dbReference type="GO" id="GO:0051301">
    <property type="term" value="P:cell division"/>
    <property type="evidence" value="ECO:0007669"/>
    <property type="project" value="UniProtKB-KW"/>
</dbReference>
<dbReference type="Gene3D" id="3.30.70.1620">
    <property type="match status" value="1"/>
</dbReference>
<evidence type="ECO:0000256" key="9">
    <source>
        <dbReference type="ARBA" id="ARBA00023067"/>
    </source>
</evidence>
<feature type="compositionally biased region" description="Low complexity" evidence="13">
    <location>
        <begin position="1872"/>
        <end position="1888"/>
    </location>
</feature>
<feature type="compositionally biased region" description="Polar residues" evidence="13">
    <location>
        <begin position="1605"/>
        <end position="1702"/>
    </location>
</feature>
<evidence type="ECO:0000256" key="4">
    <source>
        <dbReference type="ARBA" id="ARBA00022618"/>
    </source>
</evidence>
<feature type="compositionally biased region" description="Polar residues" evidence="13">
    <location>
        <begin position="1824"/>
        <end position="1833"/>
    </location>
</feature>
<feature type="region of interest" description="Disordered" evidence="13">
    <location>
        <begin position="1544"/>
        <end position="1739"/>
    </location>
</feature>
<feature type="compositionally biased region" description="Acidic residues" evidence="13">
    <location>
        <begin position="1185"/>
        <end position="1224"/>
    </location>
</feature>
<dbReference type="GO" id="GO:0005634">
    <property type="term" value="C:nucleus"/>
    <property type="evidence" value="ECO:0007669"/>
    <property type="project" value="UniProtKB-SubCell"/>
</dbReference>
<feature type="region of interest" description="Disordered" evidence="13">
    <location>
        <begin position="1"/>
        <end position="141"/>
    </location>
</feature>
<feature type="coiled-coil region" evidence="12">
    <location>
        <begin position="932"/>
        <end position="1143"/>
    </location>
</feature>
<feature type="compositionally biased region" description="Low complexity" evidence="13">
    <location>
        <begin position="2012"/>
        <end position="2037"/>
    </location>
</feature>
<feature type="region of interest" description="Disordered" evidence="13">
    <location>
        <begin position="2155"/>
        <end position="2178"/>
    </location>
</feature>
<keyword evidence="11" id="KW-0131">Cell cycle</keyword>
<feature type="coiled-coil region" evidence="12">
    <location>
        <begin position="1269"/>
        <end position="1306"/>
    </location>
</feature>
<feature type="region of interest" description="Disordered" evidence="13">
    <location>
        <begin position="690"/>
        <end position="709"/>
    </location>
</feature>
<feature type="compositionally biased region" description="Low complexity" evidence="13">
    <location>
        <begin position="1791"/>
        <end position="1802"/>
    </location>
</feature>
<dbReference type="Gene3D" id="1.20.1060.20">
    <property type="match status" value="1"/>
</dbReference>
<dbReference type="GO" id="GO:0007076">
    <property type="term" value="P:mitotic chromosome condensation"/>
    <property type="evidence" value="ECO:0007669"/>
    <property type="project" value="TreeGrafter"/>
</dbReference>
<evidence type="ECO:0000313" key="15">
    <source>
        <dbReference type="EMBL" id="KAF5705682.1"/>
    </source>
</evidence>
<comment type="similarity">
    <text evidence="2">Belongs to the SMC family. SMC4 subfamily.</text>
</comment>
<feature type="compositionally biased region" description="Low complexity" evidence="13">
    <location>
        <begin position="75"/>
        <end position="84"/>
    </location>
</feature>
<keyword evidence="10" id="KW-0539">Nucleus</keyword>
<dbReference type="GO" id="GO:0005524">
    <property type="term" value="F:ATP binding"/>
    <property type="evidence" value="ECO:0007669"/>
    <property type="project" value="UniProtKB-KW"/>
</dbReference>
<dbReference type="PANTHER" id="PTHR18937:SF172">
    <property type="entry name" value="STRUCTURAL MAINTENANCE OF CHROMOSOMES PROTEIN"/>
    <property type="match status" value="1"/>
</dbReference>
<keyword evidence="6" id="KW-0498">Mitosis</keyword>
<feature type="region of interest" description="Disordered" evidence="13">
    <location>
        <begin position="1871"/>
        <end position="1901"/>
    </location>
</feature>
<comment type="caution">
    <text evidence="15">The sequence shown here is derived from an EMBL/GenBank/DDBJ whole genome shotgun (WGS) entry which is preliminary data.</text>
</comment>
<organism evidence="15 16">
    <name type="scientific">Fusarium mundagurra</name>
    <dbReference type="NCBI Taxonomy" id="1567541"/>
    <lineage>
        <taxon>Eukaryota</taxon>
        <taxon>Fungi</taxon>
        <taxon>Dikarya</taxon>
        <taxon>Ascomycota</taxon>
        <taxon>Pezizomycotina</taxon>
        <taxon>Sordariomycetes</taxon>
        <taxon>Hypocreomycetidae</taxon>
        <taxon>Hypocreales</taxon>
        <taxon>Nectriaceae</taxon>
        <taxon>Fusarium</taxon>
        <taxon>Fusarium fujikuroi species complex</taxon>
    </lineage>
</organism>
<evidence type="ECO:0000256" key="8">
    <source>
        <dbReference type="ARBA" id="ARBA00023054"/>
    </source>
</evidence>
<feature type="region of interest" description="Disordered" evidence="13">
    <location>
        <begin position="1979"/>
        <end position="2037"/>
    </location>
</feature>
<evidence type="ECO:0000256" key="6">
    <source>
        <dbReference type="ARBA" id="ARBA00022776"/>
    </source>
</evidence>
<dbReference type="InterPro" id="IPR010935">
    <property type="entry name" value="SMC_hinge"/>
</dbReference>
<evidence type="ECO:0000256" key="1">
    <source>
        <dbReference type="ARBA" id="ARBA00004123"/>
    </source>
</evidence>
<keyword evidence="9" id="KW-0226">DNA condensation</keyword>
<evidence type="ECO:0000313" key="16">
    <source>
        <dbReference type="Proteomes" id="UP000544331"/>
    </source>
</evidence>
<evidence type="ECO:0000256" key="5">
    <source>
        <dbReference type="ARBA" id="ARBA00022741"/>
    </source>
</evidence>
<feature type="compositionally biased region" description="Polar residues" evidence="13">
    <location>
        <begin position="2204"/>
        <end position="2236"/>
    </location>
</feature>
<feature type="compositionally biased region" description="Low complexity" evidence="13">
    <location>
        <begin position="1703"/>
        <end position="1714"/>
    </location>
</feature>
<feature type="compositionally biased region" description="Low complexity" evidence="13">
    <location>
        <begin position="1729"/>
        <end position="1739"/>
    </location>
</feature>
<evidence type="ECO:0000256" key="13">
    <source>
        <dbReference type="SAM" id="MobiDB-lite"/>
    </source>
</evidence>
<keyword evidence="4" id="KW-0132">Cell division</keyword>
<keyword evidence="16" id="KW-1185">Reference proteome</keyword>
<feature type="region of interest" description="Disordered" evidence="13">
    <location>
        <begin position="2359"/>
        <end position="2412"/>
    </location>
</feature>
<feature type="region of interest" description="Disordered" evidence="13">
    <location>
        <begin position="2057"/>
        <end position="2080"/>
    </location>
</feature>
<dbReference type="InterPro" id="IPR036277">
    <property type="entry name" value="SMC_hinge_sf"/>
</dbReference>
<feature type="compositionally biased region" description="Polar residues" evidence="13">
    <location>
        <begin position="1544"/>
        <end position="1591"/>
    </location>
</feature>
<comment type="subcellular location">
    <subcellularLocation>
        <location evidence="1">Nucleus</location>
    </subcellularLocation>
</comment>
<feature type="compositionally biased region" description="Polar residues" evidence="13">
    <location>
        <begin position="2067"/>
        <end position="2080"/>
    </location>
</feature>
<dbReference type="SMART" id="SM00968">
    <property type="entry name" value="SMC_hinge"/>
    <property type="match status" value="1"/>
</dbReference>
<protein>
    <recommendedName>
        <fullName evidence="3">Structural maintenance of chromosomes protein 4</fullName>
    </recommendedName>
</protein>
<feature type="compositionally biased region" description="Polar residues" evidence="13">
    <location>
        <begin position="1803"/>
        <end position="1816"/>
    </location>
</feature>
<dbReference type="SUPFAM" id="SSF75553">
    <property type="entry name" value="Smc hinge domain"/>
    <property type="match status" value="1"/>
</dbReference>
<dbReference type="InterPro" id="IPR003395">
    <property type="entry name" value="RecF/RecN/SMC_N"/>
</dbReference>
<dbReference type="EMBL" id="JAAOAN010000475">
    <property type="protein sequence ID" value="KAF5705682.1"/>
    <property type="molecule type" value="Genomic_DNA"/>
</dbReference>
<evidence type="ECO:0000259" key="14">
    <source>
        <dbReference type="SMART" id="SM00968"/>
    </source>
</evidence>
<feature type="compositionally biased region" description="Polar residues" evidence="13">
    <location>
        <begin position="1889"/>
        <end position="1901"/>
    </location>
</feature>
<feature type="compositionally biased region" description="Low complexity" evidence="13">
    <location>
        <begin position="2057"/>
        <end position="2066"/>
    </location>
</feature>
<evidence type="ECO:0000256" key="2">
    <source>
        <dbReference type="ARBA" id="ARBA00006005"/>
    </source>
</evidence>
<feature type="compositionally biased region" description="Polar residues" evidence="13">
    <location>
        <begin position="1990"/>
        <end position="2011"/>
    </location>
</feature>
<evidence type="ECO:0000256" key="3">
    <source>
        <dbReference type="ARBA" id="ARBA00018693"/>
    </source>
</evidence>
<sequence length="2827" mass="302790">MSSPVRPRRATRRTAIIDSDDEDDVSNRSRVQDEEEDFEPEKPAPRRQTRSRKSTTPASAPAAAPKARGRPRKAPAPAASAESSELLDADTTLKAEASSPAKIPSPRKRKSTARSSISSVPDLAPPTPKPDSPTASQEASALADITDASVNTSVVDNTQATIKPIKPMDTIMEKPMDIVLKSRTLAVPVVEDTTPKSRIVLTHLILNNFKSYAGRQEVGPFHASFSSVVGPNGSGKSNVIDSLLFVFGFRASKMRQGKISALIHNSAKFPNLDHCEVAVYFQEVMDQPGGGHEVIPNSELVISRKAFKNNSSKYYINGKESNFTTVTTLLRDRGVDLDHKRFLILQGEVESIAQMKAKAGNEHEDGLLEYLEDIIGTSKYKAPIEESATEVETLNDVCMEKSGRVQHVEKEKNSLEDKKDKAIAYIRDENELAMKQSALYQLFIHKCNENIAVTEEAISQMQAQLDAELEKHHGGEQIIKSLEKDYAKGAKEFEAQEKSTQALVKEMAKFEQERVKFDEKRKFLDDKRKKLEKAIANAETNSAEADETIEQCGEEIENRTQEIAELEEQIQTAEAELARIRESLKGKTQAFSDQIAAKQKSLEPWNEKINQKQSAVAVAESELNILQEKANAGAVALQDLETKIASIEENKKAKRAELKSCQAEKTERLEEAEKMKSELKVLSEQEPKIRSKISNARQKADEARSSLSNTQARGNVLAALMRMKESGRIDGFHGRLGNLGTIDQKYDVAISTACGALDNFVTETVEAGQQCIEYLRKNNVGRGNFICLDKLRVRDMSPIQTPENAPRLFDLVTAKEDKFRAAFYHAMQDTLVATDLAQANRIAYGAKRWRVVTLDGELIDKSGTMSGGGSTVKRGLMSSKLVSDVSKEQVAKFESDRDGWEKQFKDFQDYQRECETRLRELDELIPQLDTKMQKIGLEIQSAERNIADMQRRMKEVSKEHQPSASDNSRIAALQKEISKLNKEIERLREETSSVEDEIKALQDKIMEVGGEKLRAQRAKVDSIKEEISSNNEEISNAEVRKVKAEKQKIKLAKDHAKSSKELEAATRDLQKLENDINNQGERAEELQAQAEEAEEGLAAKKKELKALKSELDEKTAELNETRAVEIEMRNKLEENQKALLENQARLRHWDDKLSKIVLQNIDDLTGGSSGSRSKKPKSQPKPQTDDDEDVDMDDAPQDDVDMTDAPQEEEQEEDQEEEEDEEESVNGQPNELPRYTPDELADMNERTLKGEIAALEEKTQSVNVDLGVLAEYRRRVEEHAARASDLQTAIEQRDSAKKRCDDLRRLRLEGFMEGFSAISLRLKEMYQMITMGGNAELELVDSLDPFSEGILFSVMPPKKSWKNISNLSGGEKTLSSLALVFALHHYKPTPLYVMDEIDAALDFRNVSIVANYIKERTKNAQFIVISLRNNMFELAARLVGVYKVNHMTKSVTIENKDYIARPPGHSSQQRTQVGGNTTILPFRIPKRTPASTRIPRSRSRRYRTTYPSAGLSRFYYTWAASMTEDMDMAACECIVTSADFSTTEARTRGYSDSTEASVGQPRSGTYAETTTEGVYSTTEGSSNQTAASGGETTARETTGDIPRTSHANSSNPTTGTASESFTRSDSAASWNITTKSPADTQGPFSAPFSSHTSSRSQSDNGTQSLSGVTSQASTHSFGMTRSGATSDSLPWSVPGNSTSSPVGSGTRLTGSLTGWNSSVTAPSGGIPGTGPISTGSGPTVSVTTGSEMTGGSVGPAWNTTSAPTGNGSIPTASLSSGSFIPFPTASDLTNPGGSSSGSAAPSWNTTSEGGNGSFPTITMPFPTASRSASPGLSSIGSVGSGWNGTTSASGGNGSVPTISISSGTFVSFPTASASTNSKGSSSGSVGPSWNGTTSRGNGSVPTVSISSGTFVPFPTLSLSSQASSGSSFGPSWNSTSLPSGGNTSVPVTSASGTLVPFPTSSTSVQTSSGVFTSGSSFGSSWNSTSLPPGGNTSLPTVTASTSAQPSSADITSGSSLGPSWNSSSLPSGGNVSVPTVSTSSGSFVPFPTVSLSSFSSSAEGTAGSSLPPSWNTTSLPPGGNTSVPTIRTSSESFISFLTVSLPSQFSSADAASGSSVSPSWNNTALPSGGNLTIPTISISPSQTFVPFPTQPVPSDTLTTGQETSGNQFPNRNSTTAPGVNFTVPSISITRGGTLPFPTLPLPSESITTESGTEATSVPSSNAVPSWNGTTSAPGGNISVPTISVSKAGTSSLVPFPSVSLPTVSQATSGSARSDTVISGWNTTTGGSEGSGSVATFGSSETGSIVTLPTESEALTSQSGGIGWNITSSISGIVSVPTISVPTSEIPTLPLPTVSTEVSSTTVSESVVPGGDTTGSAPGSTGTVTSFSSPVAATSTSGASNGPASSGSNATTTGVPEFPAANFTHVTRTAAISQETCYTLPNPDSDSTRRALLYNARLREDNVSIPIPYIESVEFEKDGINPLYLTVRDEQGGIFYVDISHRGRLSVVDPNGYLVTLDAEGIHFSGSNCTYDISISIDDMYEQIADLAGVQCAALKRKRAEDLDFSQVLYLHDQCGNPVDRSVRQYPQLLVGDTVCADVAVDDETGRWDFECTFPGSESGSLRCQLAIKNKVVEFISTDPFGGACPDLSTVVTTLEESGQDIVDPEQLRKDLANQGLSSDRAKQEADAAVVAYTQLWQALGAIFTKNTETSQGALEDYIDVYNTHRSFENDICQSLHESEIPLNLTLIAGATSIPAITTLNWAPETTRPYNITVQDSSRIACCPNSAVAEGEGATCSYPRDAIIPGTGCVCGRSAAGIGIAFEWTESI</sequence>
<dbReference type="OrthoDB" id="5575062at2759"/>
<dbReference type="Proteomes" id="UP000544331">
    <property type="component" value="Unassembled WGS sequence"/>
</dbReference>
<evidence type="ECO:0000256" key="12">
    <source>
        <dbReference type="SAM" id="Coils"/>
    </source>
</evidence>
<dbReference type="Gene3D" id="1.10.287.1490">
    <property type="match status" value="2"/>
</dbReference>
<dbReference type="CDD" id="cd06503">
    <property type="entry name" value="ATP-synt_Fo_b"/>
    <property type="match status" value="1"/>
</dbReference>
<feature type="compositionally biased region" description="Low complexity" evidence="13">
    <location>
        <begin position="2391"/>
        <end position="2410"/>
    </location>
</feature>
<accession>A0A8H5Y4T6</accession>
<dbReference type="Gene3D" id="3.40.50.300">
    <property type="entry name" value="P-loop containing nucleotide triphosphate hydrolases"/>
    <property type="match status" value="2"/>
</dbReference>
<feature type="compositionally biased region" description="Basic residues" evidence="13">
    <location>
        <begin position="1"/>
        <end position="12"/>
    </location>
</feature>
<dbReference type="FunFam" id="3.40.50.300:FF:000481">
    <property type="entry name" value="Structural maintenance of chromosomes 4"/>
    <property type="match status" value="1"/>
</dbReference>
<keyword evidence="5" id="KW-0547">Nucleotide-binding</keyword>
<feature type="region of interest" description="Disordered" evidence="13">
    <location>
        <begin position="1783"/>
        <end position="1833"/>
    </location>
</feature>
<dbReference type="SUPFAM" id="SSF52540">
    <property type="entry name" value="P-loop containing nucleoside triphosphate hydrolases"/>
    <property type="match status" value="1"/>
</dbReference>
<evidence type="ECO:0000256" key="7">
    <source>
        <dbReference type="ARBA" id="ARBA00022840"/>
    </source>
</evidence>
<feature type="domain" description="SMC hinge" evidence="14">
    <location>
        <begin position="730"/>
        <end position="843"/>
    </location>
</feature>
<evidence type="ECO:0000256" key="10">
    <source>
        <dbReference type="ARBA" id="ARBA00023242"/>
    </source>
</evidence>
<feature type="compositionally biased region" description="Low complexity" evidence="13">
    <location>
        <begin position="54"/>
        <end position="66"/>
    </location>
</feature>
<dbReference type="FunFam" id="3.40.50.300:FF:000585">
    <property type="entry name" value="Structural maintenance of chromosomes 4"/>
    <property type="match status" value="1"/>
</dbReference>
<feature type="compositionally biased region" description="Polar residues" evidence="13">
    <location>
        <begin position="2373"/>
        <end position="2390"/>
    </location>
</feature>
<feature type="region of interest" description="Disordered" evidence="13">
    <location>
        <begin position="2203"/>
        <end position="2236"/>
    </location>
</feature>
<dbReference type="InterPro" id="IPR027417">
    <property type="entry name" value="P-loop_NTPase"/>
</dbReference>
<dbReference type="Pfam" id="PF02463">
    <property type="entry name" value="SMC_N"/>
    <property type="match status" value="1"/>
</dbReference>
<name>A0A8H5Y4T6_9HYPO</name>
<dbReference type="Pfam" id="PF06470">
    <property type="entry name" value="SMC_hinge"/>
    <property type="match status" value="1"/>
</dbReference>
<gene>
    <name evidence="15" type="ORF">FMUND_11989</name>
</gene>
<proteinExistence type="inferred from homology"/>
<reference evidence="15 16" key="1">
    <citation type="submission" date="2020-05" db="EMBL/GenBank/DDBJ databases">
        <title>Identification and distribution of gene clusters putatively required for synthesis of sphingolipid metabolism inhibitors in phylogenetically diverse species of the filamentous fungus Fusarium.</title>
        <authorList>
            <person name="Kim H.-S."/>
            <person name="Busman M."/>
            <person name="Brown D.W."/>
            <person name="Divon H."/>
            <person name="Uhlig S."/>
            <person name="Proctor R.H."/>
        </authorList>
    </citation>
    <scope>NUCLEOTIDE SEQUENCE [LARGE SCALE GENOMIC DNA]</scope>
    <source>
        <strain evidence="15 16">NRRL 66235</strain>
    </source>
</reference>